<protein>
    <submittedName>
        <fullName evidence="2">Epoxyqueuosine reductase</fullName>
    </submittedName>
</protein>
<feature type="domain" description="4Fe-4S ferredoxin-type" evidence="1">
    <location>
        <begin position="186"/>
        <end position="215"/>
    </location>
</feature>
<dbReference type="InterPro" id="IPR017896">
    <property type="entry name" value="4Fe4S_Fe-S-bd"/>
</dbReference>
<dbReference type="Pfam" id="PF12837">
    <property type="entry name" value="Fer4_6"/>
    <property type="match status" value="1"/>
</dbReference>
<accession>A0A8T8K6L2</accession>
<evidence type="ECO:0000313" key="3">
    <source>
        <dbReference type="Proteomes" id="UP000681041"/>
    </source>
</evidence>
<dbReference type="PANTHER" id="PTHR42827:SF1">
    <property type="entry name" value="IRON-SULFUR CLUSTER-BINDING PROTEIN"/>
    <property type="match status" value="1"/>
</dbReference>
<reference evidence="2" key="1">
    <citation type="submission" date="2020-07" db="EMBL/GenBank/DDBJ databases">
        <title>Methanobacterium. sp. MethCan genome.</title>
        <authorList>
            <person name="Postec A."/>
            <person name="Quemeneur M."/>
        </authorList>
    </citation>
    <scope>NUCLEOTIDE SEQUENCE</scope>
    <source>
        <strain evidence="2">MethCAN</strain>
    </source>
</reference>
<dbReference type="PANTHER" id="PTHR42827">
    <property type="entry name" value="IRON-SULFUR CLUSTER-BINDING PROTEIN-RELATED"/>
    <property type="match status" value="1"/>
</dbReference>
<dbReference type="OrthoDB" id="57427at2157"/>
<keyword evidence="3" id="KW-1185">Reference proteome</keyword>
<proteinExistence type="predicted"/>
<dbReference type="Proteomes" id="UP000681041">
    <property type="component" value="Chromosome"/>
</dbReference>
<dbReference type="PROSITE" id="PS51379">
    <property type="entry name" value="4FE4S_FER_2"/>
    <property type="match status" value="2"/>
</dbReference>
<dbReference type="KEGG" id="meme:HYG87_02390"/>
<dbReference type="PROSITE" id="PS00198">
    <property type="entry name" value="4FE4S_FER_1"/>
    <property type="match status" value="1"/>
</dbReference>
<gene>
    <name evidence="2" type="ORF">HYG87_02390</name>
</gene>
<feature type="domain" description="4Fe-4S ferredoxin-type" evidence="1">
    <location>
        <begin position="219"/>
        <end position="252"/>
    </location>
</feature>
<dbReference type="GO" id="GO:0016491">
    <property type="term" value="F:oxidoreductase activity"/>
    <property type="evidence" value="ECO:0007669"/>
    <property type="project" value="UniProtKB-ARBA"/>
</dbReference>
<evidence type="ECO:0000259" key="1">
    <source>
        <dbReference type="PROSITE" id="PS51379"/>
    </source>
</evidence>
<dbReference type="AlphaFoldDB" id="A0A8T8K6L2"/>
<dbReference type="SUPFAM" id="SSF54862">
    <property type="entry name" value="4Fe-4S ferredoxins"/>
    <property type="match status" value="1"/>
</dbReference>
<organism evidence="2 3">
    <name type="scientific">Methanobacterium alkalithermotolerans</name>
    <dbReference type="NCBI Taxonomy" id="2731220"/>
    <lineage>
        <taxon>Archaea</taxon>
        <taxon>Methanobacteriati</taxon>
        <taxon>Methanobacteriota</taxon>
        <taxon>Methanomada group</taxon>
        <taxon>Methanobacteria</taxon>
        <taxon>Methanobacteriales</taxon>
        <taxon>Methanobacteriaceae</taxon>
        <taxon>Methanobacterium</taxon>
    </lineage>
</organism>
<dbReference type="InterPro" id="IPR017900">
    <property type="entry name" value="4Fe4S_Fe_S_CS"/>
</dbReference>
<sequence>MEKESSLEEGCGSGCSCGWDKEYPDLSQVENPLEMKKMVDDVFIQKFEEYAHKLGISSIGYTSFNPDILIGDKKVYYPQAIVLTMPMDRKIIKTPPGEEAQSYNDAAYEKLGKITYKLSDYLRQKGYSTQVAHPYEALVDLSALGQKASMGLIGESGLLITPECGPAQKISAIFTTMENLPLREENPHTWIRDYCNRCGKCIKACPEKALIEKETCCGKEVILIQNQCIGCSKGCTYCIEDCPFDTKGYDHIKIRHDKLLSKLKEKNKVN</sequence>
<evidence type="ECO:0000313" key="2">
    <source>
        <dbReference type="EMBL" id="QUH24266.1"/>
    </source>
</evidence>
<name>A0A8T8K6L2_9EURY</name>
<dbReference type="EMBL" id="CP058560">
    <property type="protein sequence ID" value="QUH24266.1"/>
    <property type="molecule type" value="Genomic_DNA"/>
</dbReference>